<reference evidence="3 4" key="1">
    <citation type="submission" date="2020-01" db="EMBL/GenBank/DDBJ databases">
        <title>Ponticoccus aerotolerans gen. nov., sp. nov., an anaerobic bacterium and proposal of Ponticoccusceae fam. nov., Ponticoccusles ord. nov. and Ponticoccuse classis nov. in the phylum Kiritimatiellaeota.</title>
        <authorList>
            <person name="Zhou L.Y."/>
            <person name="Du Z.J."/>
        </authorList>
    </citation>
    <scope>NUCLEOTIDE SEQUENCE [LARGE SCALE GENOMIC DNA]</scope>
    <source>
        <strain evidence="3 4">S-5007</strain>
    </source>
</reference>
<proteinExistence type="predicted"/>
<evidence type="ECO:0000313" key="4">
    <source>
        <dbReference type="Proteomes" id="UP000464954"/>
    </source>
</evidence>
<dbReference type="RefSeq" id="WP_160626143.1">
    <property type="nucleotide sequence ID" value="NZ_CP047593.1"/>
</dbReference>
<dbReference type="KEGG" id="taer:GT409_01120"/>
<dbReference type="InterPro" id="IPR044060">
    <property type="entry name" value="Bacterial_rp_domain"/>
</dbReference>
<organism evidence="3 4">
    <name type="scientific">Tichowtungia aerotolerans</name>
    <dbReference type="NCBI Taxonomy" id="2697043"/>
    <lineage>
        <taxon>Bacteria</taxon>
        <taxon>Pseudomonadati</taxon>
        <taxon>Kiritimatiellota</taxon>
        <taxon>Tichowtungiia</taxon>
        <taxon>Tichowtungiales</taxon>
        <taxon>Tichowtungiaceae</taxon>
        <taxon>Tichowtungia</taxon>
    </lineage>
</organism>
<dbReference type="AlphaFoldDB" id="A0A6P1LZY9"/>
<name>A0A6P1LZY9_9BACT</name>
<evidence type="ECO:0000313" key="3">
    <source>
        <dbReference type="EMBL" id="QHI68109.1"/>
    </source>
</evidence>
<accession>A0A6P1LZY9</accession>
<evidence type="ECO:0000259" key="2">
    <source>
        <dbReference type="Pfam" id="PF18998"/>
    </source>
</evidence>
<gene>
    <name evidence="3" type="ORF">GT409_01120</name>
</gene>
<protein>
    <recommendedName>
        <fullName evidence="2">Bacterial repeat domain-containing protein</fullName>
    </recommendedName>
</protein>
<feature type="domain" description="Bacterial repeat" evidence="2">
    <location>
        <begin position="150"/>
        <end position="198"/>
    </location>
</feature>
<keyword evidence="4" id="KW-1185">Reference proteome</keyword>
<sequence length="325" mass="34826">MMKYLKIILFTVLGISISALAVRSTNSVSATVDSRDYVLTISTPHGELFPSATAGVTTNSWHQSVYSTFYENPVFEQDGTILLNCAGFSGIGIAPASGSGDSTTVKLTNVVSSLTWEWDTSYWVTWGVSGLGAVQPIDMAYSGNGAWFPDGGTNHLRAVPDYGWLFTGWSGGTTTGPSATNLYFTATAPTNLLASFSDDPDGDGLKNTNEWAVGANPWMANTDGDDYDDLFEFNNGLSPTRDSAPFISYIRDNPDTYGLYSSNAVLDVAVGQVALGIEGTTARLRLQVEKSEDLVTWTNAGDVVEWTLPVGGEKQFLRVRSAPGE</sequence>
<dbReference type="Proteomes" id="UP000464954">
    <property type="component" value="Chromosome"/>
</dbReference>
<evidence type="ECO:0000256" key="1">
    <source>
        <dbReference type="SAM" id="SignalP"/>
    </source>
</evidence>
<feature type="signal peptide" evidence="1">
    <location>
        <begin position="1"/>
        <end position="21"/>
    </location>
</feature>
<dbReference type="Pfam" id="PF18998">
    <property type="entry name" value="Flg_new_2"/>
    <property type="match status" value="1"/>
</dbReference>
<keyword evidence="1" id="KW-0732">Signal</keyword>
<feature type="chain" id="PRO_5026704306" description="Bacterial repeat domain-containing protein" evidence="1">
    <location>
        <begin position="22"/>
        <end position="325"/>
    </location>
</feature>
<dbReference type="EMBL" id="CP047593">
    <property type="protein sequence ID" value="QHI68109.1"/>
    <property type="molecule type" value="Genomic_DNA"/>
</dbReference>